<evidence type="ECO:0000259" key="17">
    <source>
        <dbReference type="Pfam" id="PF00085"/>
    </source>
</evidence>
<dbReference type="PRINTS" id="PR00421">
    <property type="entry name" value="THIOREDOXIN"/>
</dbReference>
<comment type="function">
    <text evidence="12">May function as a chaperone that inhibits aggregation of misfolded proteins. Negatively regulates the unfolded protein response (UPR) through binding to UPR sensors such as ERN1, which in turn inactivates ERN1 signaling. May also regulate the UPR via the EIF2AK3 UPR sensor. Plays a role in platelet aggregation and activation by agonists such as convulxin, collagen and thrombin.</text>
</comment>
<proteinExistence type="inferred from homology"/>
<keyword evidence="7" id="KW-0256">Endoplasmic reticulum</keyword>
<feature type="region of interest" description="Disordered" evidence="15">
    <location>
        <begin position="425"/>
        <end position="447"/>
    </location>
</feature>
<comment type="catalytic activity">
    <reaction evidence="1">
        <text>Catalyzes the rearrangement of -S-S- bonds in proteins.</text>
        <dbReference type="EC" id="5.3.4.1"/>
    </reaction>
</comment>
<evidence type="ECO:0000256" key="16">
    <source>
        <dbReference type="SAM" id="SignalP"/>
    </source>
</evidence>
<keyword evidence="10" id="KW-0676">Redox-active center</keyword>
<dbReference type="Pfam" id="PF24541">
    <property type="entry name" value="Thioredox_PDIA6_C"/>
    <property type="match status" value="1"/>
</dbReference>
<keyword evidence="20" id="KW-1185">Reference proteome</keyword>
<dbReference type="PANTHER" id="PTHR45815">
    <property type="entry name" value="PROTEIN DISULFIDE-ISOMERASE A6"/>
    <property type="match status" value="1"/>
</dbReference>
<dbReference type="InterPro" id="IPR036249">
    <property type="entry name" value="Thioredoxin-like_sf"/>
</dbReference>
<feature type="domain" description="Thioredoxin" evidence="17">
    <location>
        <begin position="161"/>
        <end position="261"/>
    </location>
</feature>
<evidence type="ECO:0000259" key="18">
    <source>
        <dbReference type="Pfam" id="PF24541"/>
    </source>
</evidence>
<comment type="subunit">
    <text evidence="13">Part of a large chaperone multiprotein complex comprising DNAJB11, HSP90B1, HSPA5, HYOU, PDIA2, PDIA4, PDIA6, PPIB, SDF2L1, UGGT1 and very small amounts of ERP29, but not, or at very low levels, CALR nor CANX. Interacts with MICA on the surface of tumor cells, leading to MICA disulfide bond reduction which is required for its release from tumor cells. Interacts with ITGB3 following platelet stimulation. Interacts with ERN1; the interaction is direct. Interacts with EIF2AK3.</text>
</comment>
<evidence type="ECO:0000256" key="10">
    <source>
        <dbReference type="ARBA" id="ARBA00023284"/>
    </source>
</evidence>
<feature type="compositionally biased region" description="Acidic residues" evidence="15">
    <location>
        <begin position="425"/>
        <end position="437"/>
    </location>
</feature>
<evidence type="ECO:0000313" key="19">
    <source>
        <dbReference type="EMBL" id="CAG5102189.1"/>
    </source>
</evidence>
<keyword evidence="6" id="KW-0677">Repeat</keyword>
<dbReference type="SUPFAM" id="SSF52833">
    <property type="entry name" value="Thioredoxin-like"/>
    <property type="match status" value="3"/>
</dbReference>
<gene>
    <name evidence="19" type="ORF">OKIOD_LOCUS8949</name>
</gene>
<evidence type="ECO:0000256" key="4">
    <source>
        <dbReference type="ARBA" id="ARBA00012723"/>
    </source>
</evidence>
<keyword evidence="9" id="KW-0413">Isomerase</keyword>
<feature type="domain" description="Thioredoxin" evidence="17">
    <location>
        <begin position="24"/>
        <end position="120"/>
    </location>
</feature>
<feature type="chain" id="PRO_5047396210" description="Protein disulfide-isomerase A6" evidence="16">
    <location>
        <begin position="17"/>
        <end position="447"/>
    </location>
</feature>
<dbReference type="InterPro" id="IPR057305">
    <property type="entry name" value="Thioredox_PDIA6_C"/>
</dbReference>
<keyword evidence="5 16" id="KW-0732">Signal</keyword>
<evidence type="ECO:0000256" key="9">
    <source>
        <dbReference type="ARBA" id="ARBA00023235"/>
    </source>
</evidence>
<dbReference type="Proteomes" id="UP001158576">
    <property type="component" value="Chromosome 1"/>
</dbReference>
<name>A0ABN7SP54_OIKDI</name>
<comment type="similarity">
    <text evidence="3 14">Belongs to the protein disulfide isomerase family.</text>
</comment>
<dbReference type="InterPro" id="IPR005788">
    <property type="entry name" value="PDI_thioredoxin-like_dom"/>
</dbReference>
<dbReference type="InterPro" id="IPR017937">
    <property type="entry name" value="Thioredoxin_CS"/>
</dbReference>
<dbReference type="EMBL" id="OU015566">
    <property type="protein sequence ID" value="CAG5102189.1"/>
    <property type="molecule type" value="Genomic_DNA"/>
</dbReference>
<evidence type="ECO:0000256" key="14">
    <source>
        <dbReference type="RuleBase" id="RU004208"/>
    </source>
</evidence>
<dbReference type="PROSITE" id="PS00194">
    <property type="entry name" value="THIOREDOXIN_1"/>
    <property type="match status" value="2"/>
</dbReference>
<keyword evidence="8" id="KW-1015">Disulfide bond</keyword>
<reference evidence="19 20" key="1">
    <citation type="submission" date="2021-04" db="EMBL/GenBank/DDBJ databases">
        <authorList>
            <person name="Bliznina A."/>
        </authorList>
    </citation>
    <scope>NUCLEOTIDE SEQUENCE [LARGE SCALE GENOMIC DNA]</scope>
</reference>
<evidence type="ECO:0000256" key="11">
    <source>
        <dbReference type="ARBA" id="ARBA00024139"/>
    </source>
</evidence>
<dbReference type="PANTHER" id="PTHR45815:SF3">
    <property type="entry name" value="PROTEIN DISULFIDE-ISOMERASE A6"/>
    <property type="match status" value="1"/>
</dbReference>
<evidence type="ECO:0000256" key="15">
    <source>
        <dbReference type="SAM" id="MobiDB-lite"/>
    </source>
</evidence>
<dbReference type="EC" id="5.3.4.1" evidence="4"/>
<comment type="subcellular location">
    <subcellularLocation>
        <location evidence="2">Endoplasmic reticulum lumen</location>
    </subcellularLocation>
</comment>
<evidence type="ECO:0000256" key="8">
    <source>
        <dbReference type="ARBA" id="ARBA00023157"/>
    </source>
</evidence>
<dbReference type="InterPro" id="IPR013766">
    <property type="entry name" value="Thioredoxin_domain"/>
</dbReference>
<feature type="signal peptide" evidence="16">
    <location>
        <begin position="1"/>
        <end position="16"/>
    </location>
</feature>
<sequence length="447" mass="49361">MKVLRLISVVLGLANALYSASDDVVELTQSNFASKVTKSDELWIVEFYAPWCGHCKSMAPEYKKLAKELKGTVNVGAVDMTQHQSVGAPFGIKGFPTIKIFGYNKQKPIDYNGQRTADAMGDEAFKQLRKLTKDKASGGKSSGGSSGSSGKSGKSGKGSTILTESNFRSKVIESGDPWLVEFYAPWCGHCQRLEPEWKSAANTVAAETGGKVKLGHLDATQAQQIAGQYGIQGYPTIKIFYPDGRVEDYNGGRTADDIVAQAMILFEDVADPPELFELTGKDALDKACTDAQVCIVAFLPHILDDQAAGRNDRLKLIRDMIEVYKRKKWGWLWTTVGTQPELEKQLGVSDFPSLIVVNPRKHLAVKMLQGFSKSGMEEFFRNIAYGKTGTAVSSFEEFVPILTVEAWDGKDGQLEVDEDDIDLDDFDWGDDEEDGEYDQWGRRIDEL</sequence>
<feature type="region of interest" description="Disordered" evidence="15">
    <location>
        <begin position="133"/>
        <end position="160"/>
    </location>
</feature>
<evidence type="ECO:0000256" key="1">
    <source>
        <dbReference type="ARBA" id="ARBA00001182"/>
    </source>
</evidence>
<dbReference type="Gene3D" id="3.40.30.10">
    <property type="entry name" value="Glutaredoxin"/>
    <property type="match status" value="2"/>
</dbReference>
<evidence type="ECO:0000256" key="5">
    <source>
        <dbReference type="ARBA" id="ARBA00022729"/>
    </source>
</evidence>
<protein>
    <recommendedName>
        <fullName evidence="11">Protein disulfide-isomerase A6</fullName>
        <ecNumber evidence="4">5.3.4.1</ecNumber>
    </recommendedName>
</protein>
<evidence type="ECO:0000256" key="13">
    <source>
        <dbReference type="ARBA" id="ARBA00047074"/>
    </source>
</evidence>
<accession>A0ABN7SP54</accession>
<dbReference type="NCBIfam" id="TIGR01126">
    <property type="entry name" value="pdi_dom"/>
    <property type="match status" value="1"/>
</dbReference>
<evidence type="ECO:0000256" key="6">
    <source>
        <dbReference type="ARBA" id="ARBA00022737"/>
    </source>
</evidence>
<evidence type="ECO:0000256" key="3">
    <source>
        <dbReference type="ARBA" id="ARBA00006347"/>
    </source>
</evidence>
<evidence type="ECO:0000256" key="2">
    <source>
        <dbReference type="ARBA" id="ARBA00004319"/>
    </source>
</evidence>
<evidence type="ECO:0000256" key="7">
    <source>
        <dbReference type="ARBA" id="ARBA00022824"/>
    </source>
</evidence>
<evidence type="ECO:0000313" key="20">
    <source>
        <dbReference type="Proteomes" id="UP001158576"/>
    </source>
</evidence>
<evidence type="ECO:0000256" key="12">
    <source>
        <dbReference type="ARBA" id="ARBA00045396"/>
    </source>
</evidence>
<dbReference type="CDD" id="cd03001">
    <property type="entry name" value="PDI_a_P5"/>
    <property type="match status" value="1"/>
</dbReference>
<organism evidence="19 20">
    <name type="scientific">Oikopleura dioica</name>
    <name type="common">Tunicate</name>
    <dbReference type="NCBI Taxonomy" id="34765"/>
    <lineage>
        <taxon>Eukaryota</taxon>
        <taxon>Metazoa</taxon>
        <taxon>Chordata</taxon>
        <taxon>Tunicata</taxon>
        <taxon>Appendicularia</taxon>
        <taxon>Copelata</taxon>
        <taxon>Oikopleuridae</taxon>
        <taxon>Oikopleura</taxon>
    </lineage>
</organism>
<dbReference type="Pfam" id="PF00085">
    <property type="entry name" value="Thioredoxin"/>
    <property type="match status" value="2"/>
</dbReference>
<feature type="domain" description="PDIA6-like C-terminal thioredoxin-like" evidence="18">
    <location>
        <begin position="271"/>
        <end position="387"/>
    </location>
</feature>